<evidence type="ECO:0000313" key="4">
    <source>
        <dbReference type="EMBL" id="MDG4694874.1"/>
    </source>
</evidence>
<sequence>MTETNKNTLSSESTKEKLINEGIKQFALHGINGVRTRQLAENAGVNQSAIPYHMGGKLGVYTAVIQKIAADLSQASNIQLFDDQMAKIKTQSVVENEQINQLACLLIKGLGNALLLPEHEYYSVLILREQLEPTENYDVIYRDFIEPFHIRLSSLVQLAHSVDEQTAIIRAHTLIGQVLGFVVARKPLLKRLEREQIDDALLAQIMQQICLMTSNAFLISIQN</sequence>
<keyword evidence="7" id="KW-1185">Reference proteome</keyword>
<dbReference type="PROSITE" id="PS50977">
    <property type="entry name" value="HTH_TETR_2"/>
    <property type="match status" value="1"/>
</dbReference>
<proteinExistence type="predicted"/>
<dbReference type="EMBL" id="JARRYG010000001">
    <property type="protein sequence ID" value="MDG4694874.1"/>
    <property type="molecule type" value="Genomic_DNA"/>
</dbReference>
<dbReference type="InterPro" id="IPR001647">
    <property type="entry name" value="HTH_TetR"/>
</dbReference>
<evidence type="ECO:0000313" key="7">
    <source>
        <dbReference type="Proteomes" id="UP001176478"/>
    </source>
</evidence>
<dbReference type="Gene3D" id="1.10.10.60">
    <property type="entry name" value="Homeodomain-like"/>
    <property type="match status" value="1"/>
</dbReference>
<gene>
    <name evidence="4" type="ORF">P7V44_01315</name>
    <name evidence="5" type="ORF">Q5E86_02445</name>
</gene>
<dbReference type="InterPro" id="IPR015292">
    <property type="entry name" value="Tscrpt_reg_YbiH_C"/>
</dbReference>
<dbReference type="Gene3D" id="1.10.357.10">
    <property type="entry name" value="Tetracycline Repressor, domain 2"/>
    <property type="match status" value="1"/>
</dbReference>
<evidence type="ECO:0000256" key="2">
    <source>
        <dbReference type="PROSITE-ProRule" id="PRU00335"/>
    </source>
</evidence>
<evidence type="ECO:0000313" key="5">
    <source>
        <dbReference type="EMBL" id="MDO7855252.1"/>
    </source>
</evidence>
<accession>A0AA42FI45</accession>
<dbReference type="RefSeq" id="WP_042843824.1">
    <property type="nucleotide sequence ID" value="NZ_JARRYG010000001.1"/>
</dbReference>
<dbReference type="Proteomes" id="UP001156701">
    <property type="component" value="Unassembled WGS sequence"/>
</dbReference>
<dbReference type="SUPFAM" id="SSF46689">
    <property type="entry name" value="Homeodomain-like"/>
    <property type="match status" value="1"/>
</dbReference>
<name>A0AA42FI45_9GAMM</name>
<reference evidence="5" key="2">
    <citation type="submission" date="2023-07" db="EMBL/GenBank/DDBJ databases">
        <authorList>
            <person name="Yang W."/>
            <person name="Chen J."/>
            <person name="Ji P."/>
            <person name="Hu F."/>
        </authorList>
    </citation>
    <scope>NUCLEOTIDE SEQUENCE</scope>
    <source>
        <strain evidence="5">CRE-138-0111</strain>
    </source>
</reference>
<dbReference type="InterPro" id="IPR036271">
    <property type="entry name" value="Tet_transcr_reg_TetR-rel_C_sf"/>
</dbReference>
<organism evidence="4 6">
    <name type="scientific">Providencia huashanensis</name>
    <dbReference type="NCBI Taxonomy" id="3037798"/>
    <lineage>
        <taxon>Bacteria</taxon>
        <taxon>Pseudomonadati</taxon>
        <taxon>Pseudomonadota</taxon>
        <taxon>Gammaproteobacteria</taxon>
        <taxon>Enterobacterales</taxon>
        <taxon>Morganellaceae</taxon>
        <taxon>Providencia</taxon>
    </lineage>
</organism>
<feature type="domain" description="HTH tetR-type" evidence="3">
    <location>
        <begin position="12"/>
        <end position="72"/>
    </location>
</feature>
<keyword evidence="1 2" id="KW-0238">DNA-binding</keyword>
<comment type="caution">
    <text evidence="4">The sequence shown here is derived from an EMBL/GenBank/DDBJ whole genome shotgun (WGS) entry which is preliminary data.</text>
</comment>
<evidence type="ECO:0000256" key="1">
    <source>
        <dbReference type="ARBA" id="ARBA00023125"/>
    </source>
</evidence>
<reference evidence="4" key="1">
    <citation type="submission" date="2023-03" db="EMBL/GenBank/DDBJ databases">
        <title>a new species belonging to Providencia genus.</title>
        <authorList>
            <person name="Yang W."/>
            <person name="Hu F."/>
            <person name="Shen S."/>
            <person name="Ding L."/>
            <person name="Yin D."/>
        </authorList>
    </citation>
    <scope>NUCLEOTIDE SEQUENCE</scope>
    <source>
        <strain evidence="4">CRE-3FA-0001</strain>
    </source>
</reference>
<dbReference type="InterPro" id="IPR009057">
    <property type="entry name" value="Homeodomain-like_sf"/>
</dbReference>
<evidence type="ECO:0000313" key="6">
    <source>
        <dbReference type="Proteomes" id="UP001156701"/>
    </source>
</evidence>
<feature type="DNA-binding region" description="H-T-H motif" evidence="2">
    <location>
        <begin position="35"/>
        <end position="54"/>
    </location>
</feature>
<dbReference type="GO" id="GO:0003677">
    <property type="term" value="F:DNA binding"/>
    <property type="evidence" value="ECO:0007669"/>
    <property type="project" value="UniProtKB-UniRule"/>
</dbReference>
<dbReference type="AlphaFoldDB" id="A0AA42FI45"/>
<evidence type="ECO:0000259" key="3">
    <source>
        <dbReference type="PROSITE" id="PS50977"/>
    </source>
</evidence>
<protein>
    <submittedName>
        <fullName evidence="4">CerR family C-terminal domain-containing protein</fullName>
    </submittedName>
</protein>
<dbReference type="SUPFAM" id="SSF48498">
    <property type="entry name" value="Tetracyclin repressor-like, C-terminal domain"/>
    <property type="match status" value="1"/>
</dbReference>
<reference evidence="5" key="3">
    <citation type="journal article" date="2024" name="Int. J. Antimicrob. Agents">
        <title>Identification of a novel Providencia species showing multi-drug-resistant in three patients with hospital-acquired infection.</title>
        <authorList>
            <person name="Yang W."/>
            <person name="Chen J."/>
            <person name="Yang F."/>
            <person name="Ji P."/>
            <person name="Shen S."/>
            <person name="Yin D."/>
            <person name="Hu F."/>
        </authorList>
    </citation>
    <scope>NUCLEOTIDE SEQUENCE</scope>
    <source>
        <strain evidence="5">CRE-138-0111</strain>
    </source>
</reference>
<dbReference type="Pfam" id="PF09209">
    <property type="entry name" value="CecR_C"/>
    <property type="match status" value="1"/>
</dbReference>
<dbReference type="Proteomes" id="UP001176478">
    <property type="component" value="Unassembled WGS sequence"/>
</dbReference>
<dbReference type="EMBL" id="JAUQTG010000001">
    <property type="protein sequence ID" value="MDO7855252.1"/>
    <property type="molecule type" value="Genomic_DNA"/>
</dbReference>